<comment type="caution">
    <text evidence="2">The sequence shown here is derived from an EMBL/GenBank/DDBJ whole genome shotgun (WGS) entry which is preliminary data.</text>
</comment>
<dbReference type="Proteomes" id="UP001152622">
    <property type="component" value="Chromosome 2"/>
</dbReference>
<evidence type="ECO:0000313" key="2">
    <source>
        <dbReference type="EMBL" id="KAJ8374496.1"/>
    </source>
</evidence>
<dbReference type="AlphaFoldDB" id="A0A9Q1G3V5"/>
<feature type="compositionally biased region" description="Pro residues" evidence="1">
    <location>
        <begin position="8"/>
        <end position="19"/>
    </location>
</feature>
<evidence type="ECO:0000313" key="3">
    <source>
        <dbReference type="Proteomes" id="UP001152622"/>
    </source>
</evidence>
<dbReference type="EMBL" id="JAINUF010000002">
    <property type="protein sequence ID" value="KAJ8374496.1"/>
    <property type="molecule type" value="Genomic_DNA"/>
</dbReference>
<organism evidence="2 3">
    <name type="scientific">Synaphobranchus kaupii</name>
    <name type="common">Kaup's arrowtooth eel</name>
    <dbReference type="NCBI Taxonomy" id="118154"/>
    <lineage>
        <taxon>Eukaryota</taxon>
        <taxon>Metazoa</taxon>
        <taxon>Chordata</taxon>
        <taxon>Craniata</taxon>
        <taxon>Vertebrata</taxon>
        <taxon>Euteleostomi</taxon>
        <taxon>Actinopterygii</taxon>
        <taxon>Neopterygii</taxon>
        <taxon>Teleostei</taxon>
        <taxon>Anguilliformes</taxon>
        <taxon>Synaphobranchidae</taxon>
        <taxon>Synaphobranchus</taxon>
    </lineage>
</organism>
<accession>A0A9Q1G3V5</accession>
<evidence type="ECO:0000256" key="1">
    <source>
        <dbReference type="SAM" id="MobiDB-lite"/>
    </source>
</evidence>
<gene>
    <name evidence="2" type="ORF">SKAU_G00050760</name>
</gene>
<feature type="region of interest" description="Disordered" evidence="1">
    <location>
        <begin position="99"/>
        <end position="119"/>
    </location>
</feature>
<reference evidence="2" key="1">
    <citation type="journal article" date="2023" name="Science">
        <title>Genome structures resolve the early diversification of teleost fishes.</title>
        <authorList>
            <person name="Parey E."/>
            <person name="Louis A."/>
            <person name="Montfort J."/>
            <person name="Bouchez O."/>
            <person name="Roques C."/>
            <person name="Iampietro C."/>
            <person name="Lluch J."/>
            <person name="Castinel A."/>
            <person name="Donnadieu C."/>
            <person name="Desvignes T."/>
            <person name="Floi Bucao C."/>
            <person name="Jouanno E."/>
            <person name="Wen M."/>
            <person name="Mejri S."/>
            <person name="Dirks R."/>
            <person name="Jansen H."/>
            <person name="Henkel C."/>
            <person name="Chen W.J."/>
            <person name="Zahm M."/>
            <person name="Cabau C."/>
            <person name="Klopp C."/>
            <person name="Thompson A.W."/>
            <person name="Robinson-Rechavi M."/>
            <person name="Braasch I."/>
            <person name="Lecointre G."/>
            <person name="Bobe J."/>
            <person name="Postlethwait J.H."/>
            <person name="Berthelot C."/>
            <person name="Roest Crollius H."/>
            <person name="Guiguen Y."/>
        </authorList>
    </citation>
    <scope>NUCLEOTIDE SEQUENCE</scope>
    <source>
        <strain evidence="2">WJC10195</strain>
    </source>
</reference>
<name>A0A9Q1G3V5_SYNKA</name>
<proteinExistence type="predicted"/>
<keyword evidence="3" id="KW-1185">Reference proteome</keyword>
<feature type="region of interest" description="Disordered" evidence="1">
    <location>
        <begin position="1"/>
        <end position="23"/>
    </location>
</feature>
<protein>
    <submittedName>
        <fullName evidence="2">Uncharacterized protein</fullName>
    </submittedName>
</protein>
<sequence length="143" mass="15860">MSPCSEPCSPPAPRPPPVPATQIISPSPRANLLVFNRFLGERTQSRAEYERPVPAVELSSVIFRHPVFRVCDLPNIFLPPFEKRLEPPPPVSRVQLAEVGKRSSPLPPPIPAHHSSQLRSGLSRRAQRSLTLMHGLGINRVFV</sequence>